<accession>A0ABS4ND83</accession>
<keyword evidence="2" id="KW-1185">Reference proteome</keyword>
<name>A0ABS4ND83_9THEO</name>
<protein>
    <submittedName>
        <fullName evidence="1">tRNA(Glu) U13 pseudouridine synthase TruD</fullName>
    </submittedName>
</protein>
<organism evidence="1 2">
    <name type="scientific">Thermoanaerobacterium butyriciformans</name>
    <dbReference type="NCBI Taxonomy" id="1702242"/>
    <lineage>
        <taxon>Bacteria</taxon>
        <taxon>Bacillati</taxon>
        <taxon>Bacillota</taxon>
        <taxon>Clostridia</taxon>
        <taxon>Thermoanaerobacterales</taxon>
        <taxon>Thermoanaerobacteraceae</taxon>
        <taxon>Thermoanaerobacterium</taxon>
    </lineage>
</organism>
<comment type="caution">
    <text evidence="1">The sequence shown here is derived from an EMBL/GenBank/DDBJ whole genome shotgun (WGS) entry which is preliminary data.</text>
</comment>
<dbReference type="Proteomes" id="UP001166402">
    <property type="component" value="Unassembled WGS sequence"/>
</dbReference>
<proteinExistence type="predicted"/>
<evidence type="ECO:0000313" key="2">
    <source>
        <dbReference type="Proteomes" id="UP001166402"/>
    </source>
</evidence>
<dbReference type="EMBL" id="JAGGLT010000005">
    <property type="protein sequence ID" value="MBP2071149.1"/>
    <property type="molecule type" value="Genomic_DNA"/>
</dbReference>
<sequence length="30" mass="3885">MVDKFRSYIYNRIVSYRYKLFIWSEIDEYS</sequence>
<gene>
    <name evidence="1" type="ORF">J2Z80_000650</name>
</gene>
<evidence type="ECO:0000313" key="1">
    <source>
        <dbReference type="EMBL" id="MBP2071149.1"/>
    </source>
</evidence>
<reference evidence="1" key="1">
    <citation type="submission" date="2021-03" db="EMBL/GenBank/DDBJ databases">
        <title>Genomic Encyclopedia of Type Strains, Phase IV (KMG-IV): sequencing the most valuable type-strain genomes for metagenomic binning, comparative biology and taxonomic classification.</title>
        <authorList>
            <person name="Goeker M."/>
        </authorList>
    </citation>
    <scope>NUCLEOTIDE SEQUENCE</scope>
    <source>
        <strain evidence="1">DSM 101588</strain>
    </source>
</reference>